<organism evidence="7 8">
    <name type="scientific">Corynebacterium lizhenjunii</name>
    <dbReference type="NCBI Taxonomy" id="2709394"/>
    <lineage>
        <taxon>Bacteria</taxon>
        <taxon>Bacillati</taxon>
        <taxon>Actinomycetota</taxon>
        <taxon>Actinomycetes</taxon>
        <taxon>Mycobacteriales</taxon>
        <taxon>Corynebacteriaceae</taxon>
        <taxon>Corynebacterium</taxon>
    </lineage>
</organism>
<protein>
    <submittedName>
        <fullName evidence="7">FAD-dependent oxidoreductase</fullName>
    </submittedName>
</protein>
<evidence type="ECO:0000256" key="2">
    <source>
        <dbReference type="ARBA" id="ARBA00022630"/>
    </source>
</evidence>
<evidence type="ECO:0000259" key="6">
    <source>
        <dbReference type="Pfam" id="PF14759"/>
    </source>
</evidence>
<dbReference type="PANTHER" id="PTHR43557">
    <property type="entry name" value="APOPTOSIS-INDUCING FACTOR 1"/>
    <property type="match status" value="1"/>
</dbReference>
<name>A0A7T0PAJ2_9CORY</name>
<dbReference type="EMBL" id="CP064954">
    <property type="protein sequence ID" value="QPK79111.1"/>
    <property type="molecule type" value="Genomic_DNA"/>
</dbReference>
<dbReference type="KEGG" id="cliz:G7Y31_11580"/>
<dbReference type="GO" id="GO:0016651">
    <property type="term" value="F:oxidoreductase activity, acting on NAD(P)H"/>
    <property type="evidence" value="ECO:0007669"/>
    <property type="project" value="TreeGrafter"/>
</dbReference>
<dbReference type="SUPFAM" id="SSF55424">
    <property type="entry name" value="FAD/NAD-linked reductases, dimerisation (C-terminal) domain"/>
    <property type="match status" value="1"/>
</dbReference>
<evidence type="ECO:0000313" key="8">
    <source>
        <dbReference type="Proteomes" id="UP000594681"/>
    </source>
</evidence>
<evidence type="ECO:0000256" key="4">
    <source>
        <dbReference type="ARBA" id="ARBA00023002"/>
    </source>
</evidence>
<evidence type="ECO:0000313" key="7">
    <source>
        <dbReference type="EMBL" id="QPK79111.1"/>
    </source>
</evidence>
<dbReference type="RefSeq" id="WP_165009964.1">
    <property type="nucleotide sequence ID" value="NZ_CP064954.1"/>
</dbReference>
<sequence>MSNVTGGTTIVGGGIGGFTVAQELRKLDPEVAITIIDPEGLPYDRPPLSKEVLAGEKTSEELLFVPASWYTDNHVEVITGKVIGVDAEVAQLSLEDGTTLAYENLVLATGGSARRGQTPGFEDNTLVLRTLADAIRLAEGLGPGLHLGIIGAGLIGAEVAAQANALGAKVTLVEPQPVSLIPAVGEDIATRLHALHGAHGVDYVQGMTTSVDKDESGYTIVVDCAEGGNAHISVDKVLLSIGLIPDESLARELGLDCDNGVLVDHQQRTAVPNVWAVGDCARRRNADGTLERRHEHWDSAVQEGRAAAYSIAGQEPPAESASWFWSDRYGVHVEGTGDMNVAGQTYFRPDADGKPAVAFRVTNDNHLAGAAAFNDSMAIRAARRIIDRNLTVDPAQLIDPAVSLKKLAR</sequence>
<dbReference type="Proteomes" id="UP000594681">
    <property type="component" value="Chromosome"/>
</dbReference>
<dbReference type="InterPro" id="IPR050446">
    <property type="entry name" value="FAD-oxidoreductase/Apoptosis"/>
</dbReference>
<keyword evidence="3" id="KW-0274">FAD</keyword>
<dbReference type="Pfam" id="PF07992">
    <property type="entry name" value="Pyr_redox_2"/>
    <property type="match status" value="1"/>
</dbReference>
<evidence type="ECO:0000256" key="3">
    <source>
        <dbReference type="ARBA" id="ARBA00022827"/>
    </source>
</evidence>
<dbReference type="GO" id="GO:0005737">
    <property type="term" value="C:cytoplasm"/>
    <property type="evidence" value="ECO:0007669"/>
    <property type="project" value="TreeGrafter"/>
</dbReference>
<keyword evidence="2" id="KW-0285">Flavoprotein</keyword>
<dbReference type="PANTHER" id="PTHR43557:SF2">
    <property type="entry name" value="RIESKE DOMAIN-CONTAINING PROTEIN-RELATED"/>
    <property type="match status" value="1"/>
</dbReference>
<dbReference type="AlphaFoldDB" id="A0A7T0PAJ2"/>
<proteinExistence type="predicted"/>
<dbReference type="PRINTS" id="PR00368">
    <property type="entry name" value="FADPNR"/>
</dbReference>
<evidence type="ECO:0000259" key="5">
    <source>
        <dbReference type="Pfam" id="PF07992"/>
    </source>
</evidence>
<gene>
    <name evidence="7" type="ORF">G7Y31_11580</name>
</gene>
<dbReference type="InterPro" id="IPR036188">
    <property type="entry name" value="FAD/NAD-bd_sf"/>
</dbReference>
<keyword evidence="4" id="KW-0560">Oxidoreductase</keyword>
<dbReference type="PRINTS" id="PR00411">
    <property type="entry name" value="PNDRDTASEI"/>
</dbReference>
<accession>A0A7T0PAJ2</accession>
<dbReference type="InterPro" id="IPR023753">
    <property type="entry name" value="FAD/NAD-binding_dom"/>
</dbReference>
<dbReference type="SUPFAM" id="SSF51905">
    <property type="entry name" value="FAD/NAD(P)-binding domain"/>
    <property type="match status" value="2"/>
</dbReference>
<dbReference type="InterPro" id="IPR028202">
    <property type="entry name" value="Reductase_C"/>
</dbReference>
<comment type="cofactor">
    <cofactor evidence="1">
        <name>FAD</name>
        <dbReference type="ChEBI" id="CHEBI:57692"/>
    </cofactor>
</comment>
<dbReference type="Gene3D" id="3.50.50.60">
    <property type="entry name" value="FAD/NAD(P)-binding domain"/>
    <property type="match status" value="2"/>
</dbReference>
<feature type="domain" description="Reductase C-terminal" evidence="6">
    <location>
        <begin position="323"/>
        <end position="408"/>
    </location>
</feature>
<keyword evidence="8" id="KW-1185">Reference proteome</keyword>
<evidence type="ECO:0000256" key="1">
    <source>
        <dbReference type="ARBA" id="ARBA00001974"/>
    </source>
</evidence>
<dbReference type="Gene3D" id="3.30.390.30">
    <property type="match status" value="1"/>
</dbReference>
<dbReference type="InterPro" id="IPR016156">
    <property type="entry name" value="FAD/NAD-linked_Rdtase_dimer_sf"/>
</dbReference>
<reference evidence="7 8" key="1">
    <citation type="submission" date="2020-11" db="EMBL/GenBank/DDBJ databases">
        <title>Corynebacterium sp. ZJ-599.</title>
        <authorList>
            <person name="Zhou J."/>
        </authorList>
    </citation>
    <scope>NUCLEOTIDE SEQUENCE [LARGE SCALE GENOMIC DNA]</scope>
    <source>
        <strain evidence="7 8">ZJ-599</strain>
    </source>
</reference>
<feature type="domain" description="FAD/NAD(P)-binding" evidence="5">
    <location>
        <begin position="10"/>
        <end position="304"/>
    </location>
</feature>
<dbReference type="Pfam" id="PF14759">
    <property type="entry name" value="Reductase_C"/>
    <property type="match status" value="1"/>
</dbReference>